<evidence type="ECO:0000256" key="3">
    <source>
        <dbReference type="SAM" id="Phobius"/>
    </source>
</evidence>
<dbReference type="SUPFAM" id="SSF55073">
    <property type="entry name" value="Nucleotide cyclase"/>
    <property type="match status" value="1"/>
</dbReference>
<evidence type="ECO:0000313" key="6">
    <source>
        <dbReference type="Proteomes" id="UP001165541"/>
    </source>
</evidence>
<dbReference type="PROSITE" id="PS50887">
    <property type="entry name" value="GGDEF"/>
    <property type="match status" value="1"/>
</dbReference>
<dbReference type="RefSeq" id="WP_251779756.1">
    <property type="nucleotide sequence ID" value="NZ_JAMKFE010000011.1"/>
</dbReference>
<feature type="transmembrane region" description="Helical" evidence="3">
    <location>
        <begin position="6"/>
        <end position="26"/>
    </location>
</feature>
<dbReference type="InterPro" id="IPR029787">
    <property type="entry name" value="Nucleotide_cyclase"/>
</dbReference>
<feature type="domain" description="GGDEF" evidence="4">
    <location>
        <begin position="252"/>
        <end position="382"/>
    </location>
</feature>
<sequence>MPVLDPFTIGVVSVLFATAFSVSLLISRISLGASAIGMRTWLLGDAALIVSRYPTLAELQPAMLPASVDAMLLTNVCVAAGAAWHWLALRRHVSPHPKVGTGLAGGLAVGLLIALLSALLFDSAVDRQRLFHAVMVVLFAVKLKITWPHARRLWGARALTLAFAWALLANLVMLGTASDHKAGGHQWATMYLLMGTIMTLLAAMAFLLWLQQEAAESLAHRASTDALTGALNRHGVLPRLTAELRRASRSGRPVSIALCDLDHFKKVNDSHGHAVGDQVLKRFAELSVHILRTSDLVARWGGEEFLLVLPDTGGSDALIALERLRNAQAAATDDLPMVTLSAGIATAQGRPEVYQMDGLLQRADEQLYRAKSTRNSVRFEPIGAEPATA</sequence>
<protein>
    <recommendedName>
        <fullName evidence="1">diguanylate cyclase</fullName>
        <ecNumber evidence="1">2.7.7.65</ecNumber>
    </recommendedName>
</protein>
<dbReference type="EMBL" id="JAMKFE010000011">
    <property type="protein sequence ID" value="MCM5681269.1"/>
    <property type="molecule type" value="Genomic_DNA"/>
</dbReference>
<feature type="transmembrane region" description="Helical" evidence="3">
    <location>
        <begin position="190"/>
        <end position="210"/>
    </location>
</feature>
<dbReference type="PANTHER" id="PTHR45138">
    <property type="entry name" value="REGULATORY COMPONENTS OF SENSORY TRANSDUCTION SYSTEM"/>
    <property type="match status" value="1"/>
</dbReference>
<evidence type="ECO:0000259" key="4">
    <source>
        <dbReference type="PROSITE" id="PS50887"/>
    </source>
</evidence>
<name>A0ABT0YS78_9BURK</name>
<dbReference type="Pfam" id="PF00990">
    <property type="entry name" value="GGDEF"/>
    <property type="match status" value="1"/>
</dbReference>
<dbReference type="Proteomes" id="UP001165541">
    <property type="component" value="Unassembled WGS sequence"/>
</dbReference>
<keyword evidence="6" id="KW-1185">Reference proteome</keyword>
<dbReference type="SMART" id="SM00267">
    <property type="entry name" value="GGDEF"/>
    <property type="match status" value="1"/>
</dbReference>
<evidence type="ECO:0000256" key="2">
    <source>
        <dbReference type="ARBA" id="ARBA00034247"/>
    </source>
</evidence>
<dbReference type="InterPro" id="IPR050469">
    <property type="entry name" value="Diguanylate_Cyclase"/>
</dbReference>
<dbReference type="CDD" id="cd01949">
    <property type="entry name" value="GGDEF"/>
    <property type="match status" value="1"/>
</dbReference>
<accession>A0ABT0YS78</accession>
<keyword evidence="3" id="KW-1133">Transmembrane helix</keyword>
<dbReference type="EC" id="2.7.7.65" evidence="1"/>
<keyword evidence="3" id="KW-0472">Membrane</keyword>
<proteinExistence type="predicted"/>
<dbReference type="InterPro" id="IPR000160">
    <property type="entry name" value="GGDEF_dom"/>
</dbReference>
<dbReference type="Gene3D" id="3.30.70.270">
    <property type="match status" value="1"/>
</dbReference>
<evidence type="ECO:0000313" key="5">
    <source>
        <dbReference type="EMBL" id="MCM5681269.1"/>
    </source>
</evidence>
<feature type="transmembrane region" description="Helical" evidence="3">
    <location>
        <begin position="101"/>
        <end position="124"/>
    </location>
</feature>
<comment type="catalytic activity">
    <reaction evidence="2">
        <text>2 GTP = 3',3'-c-di-GMP + 2 diphosphate</text>
        <dbReference type="Rhea" id="RHEA:24898"/>
        <dbReference type="ChEBI" id="CHEBI:33019"/>
        <dbReference type="ChEBI" id="CHEBI:37565"/>
        <dbReference type="ChEBI" id="CHEBI:58805"/>
        <dbReference type="EC" id="2.7.7.65"/>
    </reaction>
</comment>
<gene>
    <name evidence="5" type="ORF">M8A51_17220</name>
</gene>
<comment type="caution">
    <text evidence="5">The sequence shown here is derived from an EMBL/GenBank/DDBJ whole genome shotgun (WGS) entry which is preliminary data.</text>
</comment>
<reference evidence="5" key="1">
    <citation type="submission" date="2022-05" db="EMBL/GenBank/DDBJ databases">
        <title>Schlegelella sp. nov., isolated from mangrove soil.</title>
        <authorList>
            <person name="Liu Y."/>
            <person name="Ge X."/>
            <person name="Liu W."/>
        </authorList>
    </citation>
    <scope>NUCLEOTIDE SEQUENCE</scope>
    <source>
        <strain evidence="5">S2-27</strain>
    </source>
</reference>
<dbReference type="PANTHER" id="PTHR45138:SF9">
    <property type="entry name" value="DIGUANYLATE CYCLASE DGCM-RELATED"/>
    <property type="match status" value="1"/>
</dbReference>
<evidence type="ECO:0000256" key="1">
    <source>
        <dbReference type="ARBA" id="ARBA00012528"/>
    </source>
</evidence>
<dbReference type="InterPro" id="IPR043128">
    <property type="entry name" value="Rev_trsase/Diguanyl_cyclase"/>
</dbReference>
<feature type="transmembrane region" description="Helical" evidence="3">
    <location>
        <begin position="159"/>
        <end position="178"/>
    </location>
</feature>
<dbReference type="NCBIfam" id="TIGR00254">
    <property type="entry name" value="GGDEF"/>
    <property type="match status" value="1"/>
</dbReference>
<organism evidence="5 6">
    <name type="scientific">Caldimonas mangrovi</name>
    <dbReference type="NCBI Taxonomy" id="2944811"/>
    <lineage>
        <taxon>Bacteria</taxon>
        <taxon>Pseudomonadati</taxon>
        <taxon>Pseudomonadota</taxon>
        <taxon>Betaproteobacteria</taxon>
        <taxon>Burkholderiales</taxon>
        <taxon>Sphaerotilaceae</taxon>
        <taxon>Caldimonas</taxon>
    </lineage>
</organism>
<keyword evidence="3" id="KW-0812">Transmembrane</keyword>
<feature type="transmembrane region" description="Helical" evidence="3">
    <location>
        <begin position="70"/>
        <end position="89"/>
    </location>
</feature>